<keyword evidence="6" id="KW-1185">Reference proteome</keyword>
<protein>
    <recommendedName>
        <fullName evidence="4">Zn(2)-C6 fungal-type domain-containing protein</fullName>
    </recommendedName>
</protein>
<gene>
    <name evidence="5" type="ORF">MKK02DRAFT_38833</name>
</gene>
<dbReference type="GO" id="GO:0008270">
    <property type="term" value="F:zinc ion binding"/>
    <property type="evidence" value="ECO:0007669"/>
    <property type="project" value="InterPro"/>
</dbReference>
<dbReference type="InterPro" id="IPR001138">
    <property type="entry name" value="Zn2Cys6_DnaBD"/>
</dbReference>
<dbReference type="GO" id="GO:0005634">
    <property type="term" value="C:nucleus"/>
    <property type="evidence" value="ECO:0007669"/>
    <property type="project" value="TreeGrafter"/>
</dbReference>
<feature type="compositionally biased region" description="Polar residues" evidence="3">
    <location>
        <begin position="130"/>
        <end position="147"/>
    </location>
</feature>
<proteinExistence type="predicted"/>
<dbReference type="GO" id="GO:0000981">
    <property type="term" value="F:DNA-binding transcription factor activity, RNA polymerase II-specific"/>
    <property type="evidence" value="ECO:0007669"/>
    <property type="project" value="InterPro"/>
</dbReference>
<evidence type="ECO:0000259" key="4">
    <source>
        <dbReference type="PROSITE" id="PS50048"/>
    </source>
</evidence>
<feature type="compositionally biased region" description="Polar residues" evidence="3">
    <location>
        <begin position="26"/>
        <end position="37"/>
    </location>
</feature>
<dbReference type="PANTHER" id="PTHR31644:SF1">
    <property type="entry name" value="ZN(II)2CYS6 TRANSCRIPTION FACTOR (EUROFUNG)"/>
    <property type="match status" value="1"/>
</dbReference>
<dbReference type="EMBL" id="JAKWFO010000008">
    <property type="protein sequence ID" value="KAI9634161.1"/>
    <property type="molecule type" value="Genomic_DNA"/>
</dbReference>
<evidence type="ECO:0000313" key="6">
    <source>
        <dbReference type="Proteomes" id="UP001164286"/>
    </source>
</evidence>
<dbReference type="SMART" id="SM00906">
    <property type="entry name" value="Fungal_trans"/>
    <property type="match status" value="1"/>
</dbReference>
<dbReference type="PANTHER" id="PTHR31644">
    <property type="entry name" value="TRANSCRIPTIONAL ACTIVATOR ARO80-RELATED"/>
    <property type="match status" value="1"/>
</dbReference>
<dbReference type="AlphaFoldDB" id="A0AA38H4V8"/>
<dbReference type="InterPro" id="IPR036864">
    <property type="entry name" value="Zn2-C6_fun-type_DNA-bd_sf"/>
</dbReference>
<feature type="compositionally biased region" description="Polar residues" evidence="3">
    <location>
        <begin position="222"/>
        <end position="241"/>
    </location>
</feature>
<feature type="domain" description="Zn(2)-C6 fungal-type" evidence="4">
    <location>
        <begin position="64"/>
        <end position="100"/>
    </location>
</feature>
<organism evidence="5 6">
    <name type="scientific">Dioszegia hungarica</name>
    <dbReference type="NCBI Taxonomy" id="4972"/>
    <lineage>
        <taxon>Eukaryota</taxon>
        <taxon>Fungi</taxon>
        <taxon>Dikarya</taxon>
        <taxon>Basidiomycota</taxon>
        <taxon>Agaricomycotina</taxon>
        <taxon>Tremellomycetes</taxon>
        <taxon>Tremellales</taxon>
        <taxon>Bulleribasidiaceae</taxon>
        <taxon>Dioszegia</taxon>
    </lineage>
</organism>
<name>A0AA38H4V8_9TREE</name>
<evidence type="ECO:0000313" key="5">
    <source>
        <dbReference type="EMBL" id="KAI9634161.1"/>
    </source>
</evidence>
<dbReference type="InterPro" id="IPR052780">
    <property type="entry name" value="AAA_Catabolism_Regulators"/>
</dbReference>
<evidence type="ECO:0000256" key="2">
    <source>
        <dbReference type="ARBA" id="ARBA00023242"/>
    </source>
</evidence>
<feature type="region of interest" description="Disordered" evidence="3">
    <location>
        <begin position="187"/>
        <end position="259"/>
    </location>
</feature>
<sequence length="866" mass="95204">MSLPNIPSRLSPPAGTSLSALLNSASETFDNSATTISEEGRDEDEDSKRDLGKRAEAPKRGYRACVHCRLRKAKCDLGDVNAPSEPPCTRCRREQRNCVFLPSKRRRKTNTDAEQSPELSVAAAAAAAASMSTPRHQPQPLAQTPQSAGAGPSHPPASWQVPLQTANQTFQGWPESISTSIFRDPIPAFSYPNPPQTSTTYPSVPPPTAPVELRQYPDFPPTDNQTGATPASMDSTSTSALSPAARAKRRQTNNPDATRRIVVANFSNETDALEILADAATDGEEKERLANEEDSRARRVQFKDEADISDFLLVQQGIISEAVLWALVQLYFLHYHAVLPIIQTPRIPRDPQSLARYAAEDPFVLSCIVVISSAHHEDLSIRQIHDKVWRLIRETLADFTFGGVEASVGLVEGMLLLAEFLPKEPRTSAVLLKGKSEGGLHGTENRRGWAMTGLAIRAAYGLQLDQAALETQPRTLEQERARLVWTWCYLYDRTIGLRTGLAFWSRGPSICFSGYSHISQTGETAARVNFPSMLSPTPAEFYDEPLEGTGAGADSASLIQALMELTQIMTNAHDTLYPNKSRTDDLVRQGGYFRFLDSFRRALESFKAVWQAKTWENQSLKELTWCTYEMVRLYVSSFAFQAHVQRAWTRAEGTTTGVQLFPRGSATSPDALYIYASVDAANEILSICLRLSKLGVLRYLPSRYLTNFVFGGVFSLKAGYSGAVGRTENAKTRELVDKVCAALVLASPDREHPASRYGQMLRLLSKKLEQLSDQSAVPSRFPSPDLQSQPKEESWQDLLANPSFRSLAGASTDGPGLMASGLAHSGLTPPQTGLEGLFDVDVDVNFNLDGFWDDFTLAEGGGFPFR</sequence>
<dbReference type="GO" id="GO:0003677">
    <property type="term" value="F:DNA binding"/>
    <property type="evidence" value="ECO:0007669"/>
    <property type="project" value="InterPro"/>
</dbReference>
<dbReference type="Pfam" id="PF00172">
    <property type="entry name" value="Zn_clus"/>
    <property type="match status" value="1"/>
</dbReference>
<evidence type="ECO:0000256" key="3">
    <source>
        <dbReference type="SAM" id="MobiDB-lite"/>
    </source>
</evidence>
<feature type="region of interest" description="Disordered" evidence="3">
    <location>
        <begin position="26"/>
        <end position="56"/>
    </location>
</feature>
<dbReference type="PROSITE" id="PS50048">
    <property type="entry name" value="ZN2_CY6_FUNGAL_2"/>
    <property type="match status" value="1"/>
</dbReference>
<reference evidence="5" key="1">
    <citation type="journal article" date="2022" name="G3 (Bethesda)">
        <title>High quality genome of the basidiomycete yeast Dioszegia hungarica PDD-24b-2 isolated from cloud water.</title>
        <authorList>
            <person name="Jarrige D."/>
            <person name="Haridas S."/>
            <person name="Bleykasten-Grosshans C."/>
            <person name="Joly M."/>
            <person name="Nadalig T."/>
            <person name="Sancelme M."/>
            <person name="Vuilleumier S."/>
            <person name="Grigoriev I.V."/>
            <person name="Amato P."/>
            <person name="Bringel F."/>
        </authorList>
    </citation>
    <scope>NUCLEOTIDE SEQUENCE</scope>
    <source>
        <strain evidence="5">PDD-24b-2</strain>
    </source>
</reference>
<dbReference type="PROSITE" id="PS00463">
    <property type="entry name" value="ZN2_CY6_FUNGAL_1"/>
    <property type="match status" value="1"/>
</dbReference>
<accession>A0AA38H4V8</accession>
<dbReference type="SUPFAM" id="SSF57701">
    <property type="entry name" value="Zn2/Cys6 DNA-binding domain"/>
    <property type="match status" value="1"/>
</dbReference>
<dbReference type="SMART" id="SM00066">
    <property type="entry name" value="GAL4"/>
    <property type="match status" value="1"/>
</dbReference>
<dbReference type="RefSeq" id="XP_052943938.1">
    <property type="nucleotide sequence ID" value="XM_053090308.1"/>
</dbReference>
<dbReference type="GO" id="GO:0006351">
    <property type="term" value="P:DNA-templated transcription"/>
    <property type="evidence" value="ECO:0007669"/>
    <property type="project" value="InterPro"/>
</dbReference>
<dbReference type="GeneID" id="77729513"/>
<evidence type="ECO:0000256" key="1">
    <source>
        <dbReference type="ARBA" id="ARBA00022723"/>
    </source>
</evidence>
<feature type="region of interest" description="Disordered" evidence="3">
    <location>
        <begin position="102"/>
        <end position="160"/>
    </location>
</feature>
<dbReference type="CDD" id="cd12148">
    <property type="entry name" value="fungal_TF_MHR"/>
    <property type="match status" value="1"/>
</dbReference>
<dbReference type="CDD" id="cd00067">
    <property type="entry name" value="GAL4"/>
    <property type="match status" value="1"/>
</dbReference>
<feature type="compositionally biased region" description="Basic and acidic residues" evidence="3">
    <location>
        <begin position="46"/>
        <end position="56"/>
    </location>
</feature>
<comment type="caution">
    <text evidence="5">The sequence shown here is derived from an EMBL/GenBank/DDBJ whole genome shotgun (WGS) entry which is preliminary data.</text>
</comment>
<keyword evidence="2" id="KW-0539">Nucleus</keyword>
<dbReference type="Proteomes" id="UP001164286">
    <property type="component" value="Unassembled WGS sequence"/>
</dbReference>
<dbReference type="Gene3D" id="4.10.240.10">
    <property type="entry name" value="Zn(2)-C6 fungal-type DNA-binding domain"/>
    <property type="match status" value="1"/>
</dbReference>
<dbReference type="InterPro" id="IPR007219">
    <property type="entry name" value="XnlR_reg_dom"/>
</dbReference>
<keyword evidence="1" id="KW-0479">Metal-binding</keyword>